<protein>
    <submittedName>
        <fullName evidence="2">Thioredoxin fold domain-containing protein</fullName>
    </submittedName>
</protein>
<dbReference type="RefSeq" id="WP_155439044.1">
    <property type="nucleotide sequence ID" value="NZ_WNLA01000005.1"/>
</dbReference>
<organism evidence="2 3">
    <name type="scientific">Pseudoduganella ginsengisoli</name>
    <dbReference type="NCBI Taxonomy" id="1462440"/>
    <lineage>
        <taxon>Bacteria</taxon>
        <taxon>Pseudomonadati</taxon>
        <taxon>Pseudomonadota</taxon>
        <taxon>Betaproteobacteria</taxon>
        <taxon>Burkholderiales</taxon>
        <taxon>Oxalobacteraceae</taxon>
        <taxon>Telluria group</taxon>
        <taxon>Pseudoduganella</taxon>
    </lineage>
</organism>
<dbReference type="InterPro" id="IPR012336">
    <property type="entry name" value="Thioredoxin-like_fold"/>
</dbReference>
<keyword evidence="3" id="KW-1185">Reference proteome</keyword>
<comment type="caution">
    <text evidence="2">The sequence shown here is derived from an EMBL/GenBank/DDBJ whole genome shotgun (WGS) entry which is preliminary data.</text>
</comment>
<dbReference type="PROSITE" id="PS51354">
    <property type="entry name" value="GLUTAREDOXIN_2"/>
    <property type="match status" value="1"/>
</dbReference>
<name>A0A6L6PZ04_9BURK</name>
<dbReference type="PROSITE" id="PS51352">
    <property type="entry name" value="THIOREDOXIN_2"/>
    <property type="match status" value="1"/>
</dbReference>
<sequence length="470" mass="49611">MGGAAIEWQSGDLSAAFKLAAGNGRPLFLYWGAGWCPPCNRVKADIFSRSDFAQRMRNLLPFWLDGDAPGAQALAAQYRLRSYPTLVLFSPEGREITRLPCELDGEQFIAALDIALAAQHTAAASLQAALNGSRALDEAEWSLLSLYSWDTDEGNLSSAAEQPAVLARLAAACPPGDACAKAAARLHLHAQVAAAGRIATGGPAGNASASAAQAAAAIAAAADRLLAVFGDPHLARANMDILVNSGVNLIKWSGARQAELVSALGQAARGFAADPSLSAGDRLMAVRLQMRMVRIGAPADGMVDLVKQTVEQVLEAEADPYARHTLVNTAVSALNDAGLPQQAEALLQSELVSSHSPYYFMLSLASAARRRGDTAGTLRWYEQAWAAAEGSATRLQWGTTYLTSVLDLTPQDLPRIEAAAAELAQEIAGNPDAYQQRNRTQLQRLASKLALLTVPGPHASALQRTLTSNL</sequence>
<evidence type="ECO:0000259" key="1">
    <source>
        <dbReference type="PROSITE" id="PS51352"/>
    </source>
</evidence>
<dbReference type="Gene3D" id="3.40.30.10">
    <property type="entry name" value="Glutaredoxin"/>
    <property type="match status" value="1"/>
</dbReference>
<dbReference type="SUPFAM" id="SSF52833">
    <property type="entry name" value="Thioredoxin-like"/>
    <property type="match status" value="1"/>
</dbReference>
<proteinExistence type="predicted"/>
<dbReference type="InterPro" id="IPR013766">
    <property type="entry name" value="Thioredoxin_domain"/>
</dbReference>
<reference evidence="2 3" key="1">
    <citation type="submission" date="2019-11" db="EMBL/GenBank/DDBJ databases">
        <title>Type strains purchased from KCTC, JCM and DSMZ.</title>
        <authorList>
            <person name="Lu H."/>
        </authorList>
    </citation>
    <scope>NUCLEOTIDE SEQUENCE [LARGE SCALE GENOMIC DNA]</scope>
    <source>
        <strain evidence="2 3">KCTC 42409</strain>
    </source>
</reference>
<dbReference type="AlphaFoldDB" id="A0A6L6PZ04"/>
<evidence type="ECO:0000313" key="2">
    <source>
        <dbReference type="EMBL" id="MTW02665.1"/>
    </source>
</evidence>
<evidence type="ECO:0000313" key="3">
    <source>
        <dbReference type="Proteomes" id="UP000484015"/>
    </source>
</evidence>
<dbReference type="EMBL" id="WNLA01000005">
    <property type="protein sequence ID" value="MTW02665.1"/>
    <property type="molecule type" value="Genomic_DNA"/>
</dbReference>
<dbReference type="Proteomes" id="UP000484015">
    <property type="component" value="Unassembled WGS sequence"/>
</dbReference>
<gene>
    <name evidence="2" type="ORF">GM668_11280</name>
</gene>
<dbReference type="Pfam" id="PF13098">
    <property type="entry name" value="Thioredoxin_2"/>
    <property type="match status" value="1"/>
</dbReference>
<dbReference type="OrthoDB" id="5733562at2"/>
<accession>A0A6L6PZ04</accession>
<feature type="domain" description="Thioredoxin" evidence="1">
    <location>
        <begin position="8"/>
        <end position="117"/>
    </location>
</feature>
<dbReference type="InterPro" id="IPR036249">
    <property type="entry name" value="Thioredoxin-like_sf"/>
</dbReference>